<keyword evidence="3" id="KW-1185">Reference proteome</keyword>
<protein>
    <submittedName>
        <fullName evidence="2">Uncharacterized protein</fullName>
    </submittedName>
</protein>
<evidence type="ECO:0000313" key="2">
    <source>
        <dbReference type="EMBL" id="QGW29199.1"/>
    </source>
</evidence>
<accession>A0A6I6GVR0</accession>
<evidence type="ECO:0000256" key="1">
    <source>
        <dbReference type="SAM" id="SignalP"/>
    </source>
</evidence>
<dbReference type="KEGG" id="fls:GLV81_14750"/>
<reference evidence="2 3" key="1">
    <citation type="submission" date="2019-11" db="EMBL/GenBank/DDBJ databases">
        <authorList>
            <person name="Im W.T."/>
        </authorList>
    </citation>
    <scope>NUCLEOTIDE SEQUENCE [LARGE SCALE GENOMIC DNA]</scope>
    <source>
        <strain evidence="2 3">SB-02</strain>
    </source>
</reference>
<gene>
    <name evidence="2" type="ORF">GLV81_14750</name>
</gene>
<dbReference type="Proteomes" id="UP000426027">
    <property type="component" value="Chromosome"/>
</dbReference>
<feature type="chain" id="PRO_5026359841" evidence="1">
    <location>
        <begin position="21"/>
        <end position="303"/>
    </location>
</feature>
<dbReference type="RefSeq" id="WP_157479552.1">
    <property type="nucleotide sequence ID" value="NZ_CP046566.1"/>
</dbReference>
<keyword evidence="1" id="KW-0732">Signal</keyword>
<feature type="signal peptide" evidence="1">
    <location>
        <begin position="1"/>
        <end position="20"/>
    </location>
</feature>
<name>A0A6I6GVR0_9BACT</name>
<organism evidence="2 3">
    <name type="scientific">Phnomibacter ginsenosidimutans</name>
    <dbReference type="NCBI Taxonomy" id="2676868"/>
    <lineage>
        <taxon>Bacteria</taxon>
        <taxon>Pseudomonadati</taxon>
        <taxon>Bacteroidota</taxon>
        <taxon>Chitinophagia</taxon>
        <taxon>Chitinophagales</taxon>
        <taxon>Chitinophagaceae</taxon>
        <taxon>Phnomibacter</taxon>
    </lineage>
</organism>
<dbReference type="EMBL" id="CP046566">
    <property type="protein sequence ID" value="QGW29199.1"/>
    <property type="molecule type" value="Genomic_DNA"/>
</dbReference>
<sequence>MMRYFFLTLMMSLLLQAASAQYVITGSWYGRGESKAGLTYNTYLCELILLKKGNNITGTLNYFFGQHEYSTKVSGVYWPESGTIEFKPFKLISFFAKDNNAPDCQMDGSLTLYTHGPDSVLYGQLNPLENYRYGCPIINISLQKAKPQPTASLKKTQAGAVAAIPVIAAKNADTALSQQRQVPASVSALQQRTFVKGQLIEVDTDTIMLHLYDNGKMDFDTVSVFFNRQPVAEHKLLGLTPIEIPLVLAAGENEIALFAENLGEIPPNTALCIVYAGTQRYDLNLSSSLATNGTIRIKRKAPR</sequence>
<proteinExistence type="predicted"/>
<evidence type="ECO:0000313" key="3">
    <source>
        <dbReference type="Proteomes" id="UP000426027"/>
    </source>
</evidence>
<dbReference type="AlphaFoldDB" id="A0A6I6GVR0"/>